<evidence type="ECO:0000313" key="1">
    <source>
        <dbReference type="EMBL" id="KAI0046160.1"/>
    </source>
</evidence>
<keyword evidence="2" id="KW-1185">Reference proteome</keyword>
<dbReference type="EMBL" id="MU275933">
    <property type="protein sequence ID" value="KAI0046160.1"/>
    <property type="molecule type" value="Genomic_DNA"/>
</dbReference>
<sequence length="337" mass="37356">MAGKLANGKKRKADEDTHEEGASTSAKGASKKAKTAAPAEGDTAPNGQPNNKVLPVKIEFPARPEGAWRIAAWNVCGWAPSQKKGFKYYVEAEDPDILILTETKVNDEPADPALTARFPHRYWSKADKKSYSGTAILSKHAPLSTSYTIPDHPNPTAVKGRIVTLEFSEFYVVGTYVTNAGEGLKTLDAKNEWNAYFTPYIRSLDAKKPVIWGGDLNVAPTALDLSNGKRNWNKTPGYTEAETSAFARILDGSPLPDASEEGGKFVDVWRRLHPDTPHYTYFSYRFNCRMKGIGWRLDMFVLSERIVEKVKMCEIRSEIYGASDHCPLTLEFEVGST</sequence>
<proteinExistence type="predicted"/>
<reference evidence="1" key="1">
    <citation type="submission" date="2021-02" db="EMBL/GenBank/DDBJ databases">
        <authorList>
            <consortium name="DOE Joint Genome Institute"/>
            <person name="Ahrendt S."/>
            <person name="Looney B.P."/>
            <person name="Miyauchi S."/>
            <person name="Morin E."/>
            <person name="Drula E."/>
            <person name="Courty P.E."/>
            <person name="Chicoki N."/>
            <person name="Fauchery L."/>
            <person name="Kohler A."/>
            <person name="Kuo A."/>
            <person name="Labutti K."/>
            <person name="Pangilinan J."/>
            <person name="Lipzen A."/>
            <person name="Riley R."/>
            <person name="Andreopoulos W."/>
            <person name="He G."/>
            <person name="Johnson J."/>
            <person name="Barry K.W."/>
            <person name="Grigoriev I.V."/>
            <person name="Nagy L."/>
            <person name="Hibbett D."/>
            <person name="Henrissat B."/>
            <person name="Matheny P.B."/>
            <person name="Labbe J."/>
            <person name="Martin F."/>
        </authorList>
    </citation>
    <scope>NUCLEOTIDE SEQUENCE</scope>
    <source>
        <strain evidence="1">FP105234-sp</strain>
    </source>
</reference>
<comment type="caution">
    <text evidence="1">The sequence shown here is derived from an EMBL/GenBank/DDBJ whole genome shotgun (WGS) entry which is preliminary data.</text>
</comment>
<name>A0ACB8RQ49_9AGAM</name>
<organism evidence="1 2">
    <name type="scientific">Auriscalpium vulgare</name>
    <dbReference type="NCBI Taxonomy" id="40419"/>
    <lineage>
        <taxon>Eukaryota</taxon>
        <taxon>Fungi</taxon>
        <taxon>Dikarya</taxon>
        <taxon>Basidiomycota</taxon>
        <taxon>Agaricomycotina</taxon>
        <taxon>Agaricomycetes</taxon>
        <taxon>Russulales</taxon>
        <taxon>Auriscalpiaceae</taxon>
        <taxon>Auriscalpium</taxon>
    </lineage>
</organism>
<dbReference type="Proteomes" id="UP000814033">
    <property type="component" value="Unassembled WGS sequence"/>
</dbReference>
<protein>
    <submittedName>
        <fullName evidence="1">Uncharacterized protein</fullName>
    </submittedName>
</protein>
<gene>
    <name evidence="1" type="ORF">FA95DRAFT_1560424</name>
</gene>
<evidence type="ECO:0000313" key="2">
    <source>
        <dbReference type="Proteomes" id="UP000814033"/>
    </source>
</evidence>
<accession>A0ACB8RQ49</accession>
<reference evidence="1" key="2">
    <citation type="journal article" date="2022" name="New Phytol.">
        <title>Evolutionary transition to the ectomycorrhizal habit in the genomes of a hyperdiverse lineage of mushroom-forming fungi.</title>
        <authorList>
            <person name="Looney B."/>
            <person name="Miyauchi S."/>
            <person name="Morin E."/>
            <person name="Drula E."/>
            <person name="Courty P.E."/>
            <person name="Kohler A."/>
            <person name="Kuo A."/>
            <person name="LaButti K."/>
            <person name="Pangilinan J."/>
            <person name="Lipzen A."/>
            <person name="Riley R."/>
            <person name="Andreopoulos W."/>
            <person name="He G."/>
            <person name="Johnson J."/>
            <person name="Nolan M."/>
            <person name="Tritt A."/>
            <person name="Barry K.W."/>
            <person name="Grigoriev I.V."/>
            <person name="Nagy L.G."/>
            <person name="Hibbett D."/>
            <person name="Henrissat B."/>
            <person name="Matheny P.B."/>
            <person name="Labbe J."/>
            <person name="Martin F.M."/>
        </authorList>
    </citation>
    <scope>NUCLEOTIDE SEQUENCE</scope>
    <source>
        <strain evidence="1">FP105234-sp</strain>
    </source>
</reference>